<dbReference type="InterPro" id="IPR051112">
    <property type="entry name" value="CWC26_splicing_factor"/>
</dbReference>
<dbReference type="GO" id="GO:0000398">
    <property type="term" value="P:mRNA splicing, via spliceosome"/>
    <property type="evidence" value="ECO:0007669"/>
    <property type="project" value="TreeGrafter"/>
</dbReference>
<evidence type="ECO:0000256" key="2">
    <source>
        <dbReference type="ARBA" id="ARBA00020644"/>
    </source>
</evidence>
<dbReference type="PANTHER" id="PTHR31809:SF0">
    <property type="entry name" value="BUD13 HOMOLOG"/>
    <property type="match status" value="1"/>
</dbReference>
<evidence type="ECO:0000256" key="3">
    <source>
        <dbReference type="SAM" id="MobiDB-lite"/>
    </source>
</evidence>
<evidence type="ECO:0000313" key="5">
    <source>
        <dbReference type="Proteomes" id="UP000094455"/>
    </source>
</evidence>
<dbReference type="GeneID" id="30176592"/>
<dbReference type="Proteomes" id="UP000094455">
    <property type="component" value="Unassembled WGS sequence"/>
</dbReference>
<dbReference type="PANTHER" id="PTHR31809">
    <property type="entry name" value="BUD13 HOMOLOG"/>
    <property type="match status" value="1"/>
</dbReference>
<dbReference type="Pfam" id="PF09736">
    <property type="entry name" value="Bud13"/>
    <property type="match status" value="1"/>
</dbReference>
<keyword evidence="5" id="KW-1185">Reference proteome</keyword>
<dbReference type="GO" id="GO:0070274">
    <property type="term" value="C:RES complex"/>
    <property type="evidence" value="ECO:0007669"/>
    <property type="project" value="TreeGrafter"/>
</dbReference>
<evidence type="ECO:0000313" key="4">
    <source>
        <dbReference type="EMBL" id="ODQ48057.1"/>
    </source>
</evidence>
<feature type="region of interest" description="Disordered" evidence="3">
    <location>
        <begin position="1"/>
        <end position="181"/>
    </location>
</feature>
<dbReference type="AlphaFoldDB" id="A0A1E3NPP0"/>
<accession>A0A1E3NPP0</accession>
<dbReference type="GO" id="GO:0005684">
    <property type="term" value="C:U2-type spliceosomal complex"/>
    <property type="evidence" value="ECO:0007669"/>
    <property type="project" value="TreeGrafter"/>
</dbReference>
<dbReference type="RefSeq" id="XP_019019170.1">
    <property type="nucleotide sequence ID" value="XM_019159905.1"/>
</dbReference>
<dbReference type="STRING" id="763406.A0A1E3NPP0"/>
<dbReference type="GO" id="GO:0003723">
    <property type="term" value="F:RNA binding"/>
    <property type="evidence" value="ECO:0007669"/>
    <property type="project" value="TreeGrafter"/>
</dbReference>
<reference evidence="4 5" key="1">
    <citation type="journal article" date="2016" name="Proc. Natl. Acad. Sci. U.S.A.">
        <title>Comparative genomics of biotechnologically important yeasts.</title>
        <authorList>
            <person name="Riley R."/>
            <person name="Haridas S."/>
            <person name="Wolfe K.H."/>
            <person name="Lopes M.R."/>
            <person name="Hittinger C.T."/>
            <person name="Goeker M."/>
            <person name="Salamov A.A."/>
            <person name="Wisecaver J.H."/>
            <person name="Long T.M."/>
            <person name="Calvey C.H."/>
            <person name="Aerts A.L."/>
            <person name="Barry K.W."/>
            <person name="Choi C."/>
            <person name="Clum A."/>
            <person name="Coughlan A.Y."/>
            <person name="Deshpande S."/>
            <person name="Douglass A.P."/>
            <person name="Hanson S.J."/>
            <person name="Klenk H.-P."/>
            <person name="LaButti K.M."/>
            <person name="Lapidus A."/>
            <person name="Lindquist E.A."/>
            <person name="Lipzen A.M."/>
            <person name="Meier-Kolthoff J.P."/>
            <person name="Ohm R.A."/>
            <person name="Otillar R.P."/>
            <person name="Pangilinan J.L."/>
            <person name="Peng Y."/>
            <person name="Rokas A."/>
            <person name="Rosa C.A."/>
            <person name="Scheuner C."/>
            <person name="Sibirny A.A."/>
            <person name="Slot J.C."/>
            <person name="Stielow J.B."/>
            <person name="Sun H."/>
            <person name="Kurtzman C.P."/>
            <person name="Blackwell M."/>
            <person name="Grigoriev I.V."/>
            <person name="Jeffries T.W."/>
        </authorList>
    </citation>
    <scope>NUCLEOTIDE SEQUENCE [LARGE SCALE GENOMIC DNA]</scope>
    <source>
        <strain evidence="4 5">NRRL Y-2026</strain>
    </source>
</reference>
<comment type="similarity">
    <text evidence="1">Belongs to the CWC26 family.</text>
</comment>
<evidence type="ECO:0000256" key="1">
    <source>
        <dbReference type="ARBA" id="ARBA00011069"/>
    </source>
</evidence>
<protein>
    <recommendedName>
        <fullName evidence="2">Pre-mRNA-splicing factor CWC26</fullName>
    </recommendedName>
</protein>
<organism evidence="4 5">
    <name type="scientific">Pichia membranifaciens NRRL Y-2026</name>
    <dbReference type="NCBI Taxonomy" id="763406"/>
    <lineage>
        <taxon>Eukaryota</taxon>
        <taxon>Fungi</taxon>
        <taxon>Dikarya</taxon>
        <taxon>Ascomycota</taxon>
        <taxon>Saccharomycotina</taxon>
        <taxon>Pichiomycetes</taxon>
        <taxon>Pichiales</taxon>
        <taxon>Pichiaceae</taxon>
        <taxon>Pichia</taxon>
    </lineage>
</organism>
<proteinExistence type="inferred from homology"/>
<dbReference type="EMBL" id="KV454002">
    <property type="protein sequence ID" value="ODQ48057.1"/>
    <property type="molecule type" value="Genomic_DNA"/>
</dbReference>
<name>A0A1E3NPP0_9ASCO</name>
<dbReference type="OrthoDB" id="3994791at2759"/>
<feature type="compositionally biased region" description="Basic and acidic residues" evidence="3">
    <location>
        <begin position="107"/>
        <end position="181"/>
    </location>
</feature>
<sequence length="285" mass="32753">MAASLEDYIAKNYSGEKKRKRKEVKVLREDARSDKPVPREREDGKDGAEAGPSKKIKKAEETPESLGRWVSVETNAEVAVPKMHDAAASTKRKEGGLQSQEEIAAELARKEERMRKELQGLKKLGDRMHTTVHRDASGRKLTDAEVRDARENGKRAEDDRERRRRIEQLNRDEAGAAKERKMQERLQQVRNEGINVYEKDEGLVKAQKEAIKSEDPALLFDKGVIGKHEEELEKQFVSITGRKLYRNVGQYPLNRFNTKPGWRWDGIVRGNGFEQKWHDAQVNKK</sequence>
<dbReference type="InterPro" id="IPR018609">
    <property type="entry name" value="Bud13"/>
</dbReference>
<feature type="compositionally biased region" description="Basic and acidic residues" evidence="3">
    <location>
        <begin position="24"/>
        <end position="48"/>
    </location>
</feature>
<gene>
    <name evidence="4" type="ORF">PICMEDRAFT_122823</name>
</gene>